<evidence type="ECO:0000256" key="1">
    <source>
        <dbReference type="SAM" id="Phobius"/>
    </source>
</evidence>
<comment type="caution">
    <text evidence="2">The sequence shown here is derived from an EMBL/GenBank/DDBJ whole genome shotgun (WGS) entry which is preliminary data.</text>
</comment>
<protein>
    <submittedName>
        <fullName evidence="2">Uncharacterized protein</fullName>
    </submittedName>
</protein>
<feature type="transmembrane region" description="Helical" evidence="1">
    <location>
        <begin position="67"/>
        <end position="88"/>
    </location>
</feature>
<keyword evidence="1" id="KW-0472">Membrane</keyword>
<dbReference type="EMBL" id="AJWJ01000203">
    <property type="protein sequence ID" value="KAF2073452.1"/>
    <property type="molecule type" value="Genomic_DNA"/>
</dbReference>
<reference evidence="2" key="1">
    <citation type="submission" date="2020-01" db="EMBL/GenBank/DDBJ databases">
        <title>Development of genomics and gene disruption for Polysphondylium violaceum indicates a role for the polyketide synthase stlB in stalk morphogenesis.</title>
        <authorList>
            <person name="Narita B."/>
            <person name="Kawabe Y."/>
            <person name="Kin K."/>
            <person name="Saito T."/>
            <person name="Gibbs R."/>
            <person name="Kuspa A."/>
            <person name="Muzny D."/>
            <person name="Queller D."/>
            <person name="Richards S."/>
            <person name="Strassman J."/>
            <person name="Sucgang R."/>
            <person name="Worley K."/>
            <person name="Schaap P."/>
        </authorList>
    </citation>
    <scope>NUCLEOTIDE SEQUENCE</scope>
    <source>
        <strain evidence="2">QSvi11</strain>
    </source>
</reference>
<sequence length="178" mass="18635">MELLGNKDTIGEASCTVRGFCKAPQKRSVVLSHGPPRRLCNFRPSPSPTKFSEVKVLSRQMTLLPSFYQVCGVGMGTLGGIPIILHAVGFGPTGIISGTLGATLMAQLPVVVIAPLQSIGALNTVVGAVSSPIIATSVITGSGATAMAIKHHIDKGNKKEQENKLYNPFSGKIIKSKL</sequence>
<feature type="transmembrane region" description="Helical" evidence="1">
    <location>
        <begin position="95"/>
        <end position="116"/>
    </location>
</feature>
<proteinExistence type="predicted"/>
<keyword evidence="1" id="KW-1133">Transmembrane helix</keyword>
<evidence type="ECO:0000313" key="2">
    <source>
        <dbReference type="EMBL" id="KAF2073452.1"/>
    </source>
</evidence>
<organism evidence="2 3">
    <name type="scientific">Polysphondylium violaceum</name>
    <dbReference type="NCBI Taxonomy" id="133409"/>
    <lineage>
        <taxon>Eukaryota</taxon>
        <taxon>Amoebozoa</taxon>
        <taxon>Evosea</taxon>
        <taxon>Eumycetozoa</taxon>
        <taxon>Dictyostelia</taxon>
        <taxon>Dictyosteliales</taxon>
        <taxon>Dictyosteliaceae</taxon>
        <taxon>Polysphondylium</taxon>
    </lineage>
</organism>
<evidence type="ECO:0000313" key="3">
    <source>
        <dbReference type="Proteomes" id="UP000695562"/>
    </source>
</evidence>
<gene>
    <name evidence="2" type="ORF">CYY_005237</name>
</gene>
<dbReference type="AlphaFoldDB" id="A0A8J4PUQ6"/>
<keyword evidence="3" id="KW-1185">Reference proteome</keyword>
<name>A0A8J4PUQ6_9MYCE</name>
<dbReference type="Proteomes" id="UP000695562">
    <property type="component" value="Unassembled WGS sequence"/>
</dbReference>
<keyword evidence="1" id="KW-0812">Transmembrane</keyword>
<accession>A0A8J4PUQ6</accession>
<feature type="transmembrane region" description="Helical" evidence="1">
    <location>
        <begin position="128"/>
        <end position="149"/>
    </location>
</feature>